<proteinExistence type="predicted"/>
<sequence length="213" mass="25279">MANLKELRTIARNLNITKIHKLKKDQLIAAINKVRHDNPIIKTIKPTLKNLEKVLRKTYTVEEFHNIKKEQINDTLTRLIDGNKNLILKITVKELKRLAKGRIAKYYNLNKESLIERISQTYPDLLNDYYKKDINKALRTIYSSEDIKKLNDYYKKDINKALRTIYSSEDIKKAKEDDWINKMKDIIKINQPNQIFEDIPINEQSKAKHIQIY</sequence>
<evidence type="ECO:0000313" key="2">
    <source>
        <dbReference type="EMBL" id="KAK9701996.1"/>
    </source>
</evidence>
<reference evidence="2 3" key="1">
    <citation type="journal article" date="2024" name="BMC Genomics">
        <title>De novo assembly and annotation of Popillia japonica's genome with initial clues to its potential as an invasive pest.</title>
        <authorList>
            <person name="Cucini C."/>
            <person name="Boschi S."/>
            <person name="Funari R."/>
            <person name="Cardaioli E."/>
            <person name="Iannotti N."/>
            <person name="Marturano G."/>
            <person name="Paoli F."/>
            <person name="Bruttini M."/>
            <person name="Carapelli A."/>
            <person name="Frati F."/>
            <person name="Nardi F."/>
        </authorList>
    </citation>
    <scope>NUCLEOTIDE SEQUENCE [LARGE SCALE GENOMIC DNA]</scope>
    <source>
        <strain evidence="2">DMR45628</strain>
    </source>
</reference>
<feature type="domain" description="Rho termination factor-like N-terminal" evidence="1">
    <location>
        <begin position="3"/>
        <end position="34"/>
    </location>
</feature>
<accession>A0AAW1JFI8</accession>
<evidence type="ECO:0000259" key="1">
    <source>
        <dbReference type="Pfam" id="PF07498"/>
    </source>
</evidence>
<dbReference type="EMBL" id="JASPKY010000402">
    <property type="protein sequence ID" value="KAK9701996.1"/>
    <property type="molecule type" value="Genomic_DNA"/>
</dbReference>
<evidence type="ECO:0000313" key="3">
    <source>
        <dbReference type="Proteomes" id="UP001458880"/>
    </source>
</evidence>
<organism evidence="2 3">
    <name type="scientific">Popillia japonica</name>
    <name type="common">Japanese beetle</name>
    <dbReference type="NCBI Taxonomy" id="7064"/>
    <lineage>
        <taxon>Eukaryota</taxon>
        <taxon>Metazoa</taxon>
        <taxon>Ecdysozoa</taxon>
        <taxon>Arthropoda</taxon>
        <taxon>Hexapoda</taxon>
        <taxon>Insecta</taxon>
        <taxon>Pterygota</taxon>
        <taxon>Neoptera</taxon>
        <taxon>Endopterygota</taxon>
        <taxon>Coleoptera</taxon>
        <taxon>Polyphaga</taxon>
        <taxon>Scarabaeiformia</taxon>
        <taxon>Scarabaeidae</taxon>
        <taxon>Rutelinae</taxon>
        <taxon>Popillia</taxon>
    </lineage>
</organism>
<dbReference type="InterPro" id="IPR011112">
    <property type="entry name" value="Rho-like_N"/>
</dbReference>
<protein>
    <submittedName>
        <fullName evidence="2">Rho termination factor, N-terminal domain</fullName>
    </submittedName>
</protein>
<gene>
    <name evidence="2" type="ORF">QE152_g30221</name>
</gene>
<comment type="caution">
    <text evidence="2">The sequence shown here is derived from an EMBL/GenBank/DDBJ whole genome shotgun (WGS) entry which is preliminary data.</text>
</comment>
<name>A0AAW1JFI8_POPJA</name>
<dbReference type="AlphaFoldDB" id="A0AAW1JFI8"/>
<dbReference type="Pfam" id="PF07498">
    <property type="entry name" value="Rho_N"/>
    <property type="match status" value="1"/>
</dbReference>
<dbReference type="GO" id="GO:0006353">
    <property type="term" value="P:DNA-templated transcription termination"/>
    <property type="evidence" value="ECO:0007669"/>
    <property type="project" value="InterPro"/>
</dbReference>
<keyword evidence="3" id="KW-1185">Reference proteome</keyword>
<dbReference type="Proteomes" id="UP001458880">
    <property type="component" value="Unassembled WGS sequence"/>
</dbReference>